<feature type="chain" id="PRO_5021010018" evidence="2">
    <location>
        <begin position="26"/>
        <end position="368"/>
    </location>
</feature>
<proteinExistence type="predicted"/>
<dbReference type="InterPro" id="IPR021293">
    <property type="entry name" value="DUF2865"/>
</dbReference>
<dbReference type="AlphaFoldDB" id="A0A4R2CNF9"/>
<reference evidence="3 4" key="1">
    <citation type="submission" date="2019-03" db="EMBL/GenBank/DDBJ databases">
        <title>Genomic Encyclopedia of Type Strains, Phase IV (KMG-IV): sequencing the most valuable type-strain genomes for metagenomic binning, comparative biology and taxonomic classification.</title>
        <authorList>
            <person name="Goeker M."/>
        </authorList>
    </citation>
    <scope>NUCLEOTIDE SEQUENCE [LARGE SCALE GENOMIC DNA]</scope>
    <source>
        <strain evidence="3 4">DSM 18401</strain>
    </source>
</reference>
<accession>A0A4R2CNF9</accession>
<evidence type="ECO:0000256" key="1">
    <source>
        <dbReference type="SAM" id="MobiDB-lite"/>
    </source>
</evidence>
<feature type="compositionally biased region" description="Basic and acidic residues" evidence="1">
    <location>
        <begin position="317"/>
        <end position="336"/>
    </location>
</feature>
<evidence type="ECO:0000256" key="2">
    <source>
        <dbReference type="SAM" id="SignalP"/>
    </source>
</evidence>
<feature type="region of interest" description="Disordered" evidence="1">
    <location>
        <begin position="292"/>
        <end position="340"/>
    </location>
</feature>
<protein>
    <submittedName>
        <fullName evidence="3">Uncharacterized protein DUF2865</fullName>
    </submittedName>
</protein>
<evidence type="ECO:0000313" key="3">
    <source>
        <dbReference type="EMBL" id="TCN42341.1"/>
    </source>
</evidence>
<evidence type="ECO:0000313" key="4">
    <source>
        <dbReference type="Proteomes" id="UP000295351"/>
    </source>
</evidence>
<dbReference type="EMBL" id="SLVX01000012">
    <property type="protein sequence ID" value="TCN42341.1"/>
    <property type="molecule type" value="Genomic_DNA"/>
</dbReference>
<dbReference type="RefSeq" id="WP_162853099.1">
    <property type="nucleotide sequence ID" value="NZ_BAABEI010000012.1"/>
</dbReference>
<keyword evidence="4" id="KW-1185">Reference proteome</keyword>
<name>A0A4R2CNF9_SHIGR</name>
<dbReference type="Pfam" id="PF11064">
    <property type="entry name" value="DUF2865"/>
    <property type="match status" value="1"/>
</dbReference>
<dbReference type="Proteomes" id="UP000295351">
    <property type="component" value="Unassembled WGS sequence"/>
</dbReference>
<feature type="signal peptide" evidence="2">
    <location>
        <begin position="1"/>
        <end position="25"/>
    </location>
</feature>
<sequence>MKGPVRLLLAIATGLTLTFSGGTAAAGVCERLQAELANLPKVVVDTASARKYAGAIARQNIQLRKARSDQRRLGCSSGSILVIGGANAEACDTLATVIGKMERNLDILDRKRREFAGGTSSQGKRNRLTALLKNNGCGDEARVMPVAATETLRALDEKRTLPLGTTPEGSERLQLRSLGGSNGHGNLRTVCVRTCDGGFFPISSGATPLDFRRDQKVCAMMCPQTETELFYQSMTSGQETEQMTSTVTGRPYYEMPNAFSYRTRDLSKPGTCGCNLTAYYQEMIKREKALKGEGETARAGAGDDAETGSITTIRTLPKKEETPVKLPAKVEERDYDPASSKVRTVGPVFLPANESAIDLGRPVDAGVN</sequence>
<gene>
    <name evidence="3" type="ORF">EV665_11276</name>
</gene>
<keyword evidence="2" id="KW-0732">Signal</keyword>
<organism evidence="3 4">
    <name type="scientific">Shinella granuli</name>
    <dbReference type="NCBI Taxonomy" id="323621"/>
    <lineage>
        <taxon>Bacteria</taxon>
        <taxon>Pseudomonadati</taxon>
        <taxon>Pseudomonadota</taxon>
        <taxon>Alphaproteobacteria</taxon>
        <taxon>Hyphomicrobiales</taxon>
        <taxon>Rhizobiaceae</taxon>
        <taxon>Shinella</taxon>
    </lineage>
</organism>
<comment type="caution">
    <text evidence="3">The sequence shown here is derived from an EMBL/GenBank/DDBJ whole genome shotgun (WGS) entry which is preliminary data.</text>
</comment>